<organism evidence="3 4">
    <name type="scientific">Tribonema minus</name>
    <dbReference type="NCBI Taxonomy" id="303371"/>
    <lineage>
        <taxon>Eukaryota</taxon>
        <taxon>Sar</taxon>
        <taxon>Stramenopiles</taxon>
        <taxon>Ochrophyta</taxon>
        <taxon>PX clade</taxon>
        <taxon>Xanthophyceae</taxon>
        <taxon>Tribonematales</taxon>
        <taxon>Tribonemataceae</taxon>
        <taxon>Tribonema</taxon>
    </lineage>
</organism>
<keyword evidence="4" id="KW-1185">Reference proteome</keyword>
<comment type="caution">
    <text evidence="3">The sequence shown here is derived from an EMBL/GenBank/DDBJ whole genome shotgun (WGS) entry which is preliminary data.</text>
</comment>
<dbReference type="PROSITE" id="PS50280">
    <property type="entry name" value="SET"/>
    <property type="match status" value="1"/>
</dbReference>
<dbReference type="OrthoDB" id="1028014at2759"/>
<dbReference type="InterPro" id="IPR046341">
    <property type="entry name" value="SET_dom_sf"/>
</dbReference>
<feature type="compositionally biased region" description="Polar residues" evidence="1">
    <location>
        <begin position="203"/>
        <end position="221"/>
    </location>
</feature>
<dbReference type="Pfam" id="PF00856">
    <property type="entry name" value="SET"/>
    <property type="match status" value="1"/>
</dbReference>
<evidence type="ECO:0000313" key="3">
    <source>
        <dbReference type="EMBL" id="KAG5175151.1"/>
    </source>
</evidence>
<gene>
    <name evidence="3" type="ORF">JKP88DRAFT_265924</name>
</gene>
<proteinExistence type="predicted"/>
<dbReference type="EMBL" id="JAFCMP010000553">
    <property type="protein sequence ID" value="KAG5175151.1"/>
    <property type="molecule type" value="Genomic_DNA"/>
</dbReference>
<dbReference type="Gene3D" id="1.25.40.10">
    <property type="entry name" value="Tetratricopeptide repeat domain"/>
    <property type="match status" value="1"/>
</dbReference>
<dbReference type="CDD" id="cd20071">
    <property type="entry name" value="SET_SMYD"/>
    <property type="match status" value="1"/>
</dbReference>
<feature type="region of interest" description="Disordered" evidence="1">
    <location>
        <begin position="184"/>
        <end position="221"/>
    </location>
</feature>
<dbReference type="InterPro" id="IPR011990">
    <property type="entry name" value="TPR-like_helical_dom_sf"/>
</dbReference>
<feature type="region of interest" description="Disordered" evidence="1">
    <location>
        <begin position="256"/>
        <end position="279"/>
    </location>
</feature>
<evidence type="ECO:0000256" key="1">
    <source>
        <dbReference type="SAM" id="MobiDB-lite"/>
    </source>
</evidence>
<dbReference type="Proteomes" id="UP000664859">
    <property type="component" value="Unassembled WGS sequence"/>
</dbReference>
<dbReference type="PANTHER" id="PTHR12197">
    <property type="entry name" value="HISTONE-LYSINE N-METHYLTRANSFERASE SMYD"/>
    <property type="match status" value="1"/>
</dbReference>
<dbReference type="AlphaFoldDB" id="A0A836C891"/>
<accession>A0A836C891</accession>
<sequence>MPTGSWPLEEVVDPLKGRCYAATRDLSPGDTVMIVEPAAAVVFDEAAENCCAWCFRVRTAAAEAGQLQRCNACQAVYYCRVCDDCVRPIGTGFYAAAVPFNHSCRANCHQFHVGRVLHVRCIHPVKRGQELTISYVPLESITAARRRELKASYFFDCDCARCCGGAAGGDARLARVACCGSSRPSASAQPCGGAELNGGSAETGGSAQSQNGTHPGSSSSSNIIGDTACSFGSAGRNGDVGPSSSTQKISNAENYADARNSGSAHPDVGARCDGIMVPPTPSRHGDAAVSDVMVCTRCGCAQPAAHINPLIERAETVLPHEHHEASLAKGDKCPGHQDLDAIEDWLGRHFRKDGLHHMRLYQLHSMSTPQLRDRGRYAALEADATAACYASFGRPEHPLVGLKLLRAADMLEAAGDHRRSLEHARGALPLLKLGLGAEHTLIQTYFTDQDGQAG</sequence>
<name>A0A836C891_9STRA</name>
<feature type="domain" description="SET" evidence="2">
    <location>
        <begin position="6"/>
        <end position="136"/>
    </location>
</feature>
<evidence type="ECO:0000313" key="4">
    <source>
        <dbReference type="Proteomes" id="UP000664859"/>
    </source>
</evidence>
<reference evidence="3" key="1">
    <citation type="submission" date="2021-02" db="EMBL/GenBank/DDBJ databases">
        <title>First Annotated Genome of the Yellow-green Alga Tribonema minus.</title>
        <authorList>
            <person name="Mahan K.M."/>
        </authorList>
    </citation>
    <scope>NUCLEOTIDE SEQUENCE</scope>
    <source>
        <strain evidence="3">UTEX B ZZ1240</strain>
    </source>
</reference>
<dbReference type="GO" id="GO:0005634">
    <property type="term" value="C:nucleus"/>
    <property type="evidence" value="ECO:0007669"/>
    <property type="project" value="TreeGrafter"/>
</dbReference>
<dbReference type="PANTHER" id="PTHR12197:SF251">
    <property type="entry name" value="EG:BACR7C10.4 PROTEIN"/>
    <property type="match status" value="1"/>
</dbReference>
<dbReference type="SUPFAM" id="SSF82199">
    <property type="entry name" value="SET domain"/>
    <property type="match status" value="1"/>
</dbReference>
<dbReference type="InterPro" id="IPR050869">
    <property type="entry name" value="H3K4_H4K5_MeTrfase"/>
</dbReference>
<evidence type="ECO:0000259" key="2">
    <source>
        <dbReference type="PROSITE" id="PS50280"/>
    </source>
</evidence>
<dbReference type="Gene3D" id="2.170.270.10">
    <property type="entry name" value="SET domain"/>
    <property type="match status" value="1"/>
</dbReference>
<protein>
    <recommendedName>
        <fullName evidence="2">SET domain-containing protein</fullName>
    </recommendedName>
</protein>
<dbReference type="InterPro" id="IPR001214">
    <property type="entry name" value="SET_dom"/>
</dbReference>